<evidence type="ECO:0000256" key="11">
    <source>
        <dbReference type="RuleBase" id="RU000537"/>
    </source>
</evidence>
<comment type="function">
    <text evidence="10 11">The central subunit of the protein translocation channel SecYEG. Consists of two halves formed by TMs 1-5 and 6-10. These two domains form a lateral gate at the front which open onto the bilayer between TMs 2 and 7, and are clamped together by SecE at the back. The channel is closed by both a pore ring composed of hydrophobic SecY resides and a short helix (helix 2A) on the extracellular side of the membrane which forms a plug. The plug probably moves laterally to allow the channel to open. The ring and the pore may move independently.</text>
</comment>
<dbReference type="PRINTS" id="PR00303">
    <property type="entry name" value="SECYTRNLCASE"/>
</dbReference>
<dbReference type="GO" id="GO:0043952">
    <property type="term" value="P:protein transport by the Sec complex"/>
    <property type="evidence" value="ECO:0007669"/>
    <property type="project" value="UniProtKB-UniRule"/>
</dbReference>
<keyword evidence="5 10" id="KW-0653">Protein transport</keyword>
<evidence type="ECO:0000256" key="10">
    <source>
        <dbReference type="HAMAP-Rule" id="MF_01465"/>
    </source>
</evidence>
<gene>
    <name evidence="10" type="primary">secY</name>
    <name evidence="14" type="ORF">SINU_03430</name>
</gene>
<keyword evidence="10" id="KW-1003">Cell membrane</keyword>
<evidence type="ECO:0000256" key="5">
    <source>
        <dbReference type="ARBA" id="ARBA00022927"/>
    </source>
</evidence>
<accession>A0A0U1QRB9</accession>
<evidence type="ECO:0000256" key="6">
    <source>
        <dbReference type="ARBA" id="ARBA00022989"/>
    </source>
</evidence>
<keyword evidence="8 10" id="KW-0472">Membrane</keyword>
<comment type="caution">
    <text evidence="14">The sequence shown here is derived from an EMBL/GenBank/DDBJ whole genome shotgun (WGS) entry which is preliminary data.</text>
</comment>
<dbReference type="PIRSF" id="PIRSF004557">
    <property type="entry name" value="SecY"/>
    <property type="match status" value="1"/>
</dbReference>
<keyword evidence="15" id="KW-1185">Reference proteome</keyword>
<organism evidence="14 15">
    <name type="scientific">Sporolactobacillus inulinus CASD</name>
    <dbReference type="NCBI Taxonomy" id="1069536"/>
    <lineage>
        <taxon>Bacteria</taxon>
        <taxon>Bacillati</taxon>
        <taxon>Bacillota</taxon>
        <taxon>Bacilli</taxon>
        <taxon>Bacillales</taxon>
        <taxon>Sporolactobacillaceae</taxon>
        <taxon>Sporolactobacillus</taxon>
    </lineage>
</organism>
<dbReference type="PROSITE" id="PS00756">
    <property type="entry name" value="SECY_2"/>
    <property type="match status" value="1"/>
</dbReference>
<evidence type="ECO:0000256" key="8">
    <source>
        <dbReference type="ARBA" id="ARBA00023136"/>
    </source>
</evidence>
<feature type="transmembrane region" description="Helical" evidence="10">
    <location>
        <begin position="111"/>
        <end position="131"/>
    </location>
</feature>
<dbReference type="EMBL" id="AFVQ02000043">
    <property type="protein sequence ID" value="KLI03319.1"/>
    <property type="molecule type" value="Genomic_DNA"/>
</dbReference>
<feature type="transmembrane region" description="Helical" evidence="10">
    <location>
        <begin position="305"/>
        <end position="326"/>
    </location>
</feature>
<dbReference type="GO" id="GO:0005886">
    <property type="term" value="C:plasma membrane"/>
    <property type="evidence" value="ECO:0007669"/>
    <property type="project" value="UniProtKB-SubCell"/>
</dbReference>
<feature type="transmembrane region" description="Helical" evidence="10">
    <location>
        <begin position="18"/>
        <end position="36"/>
    </location>
</feature>
<evidence type="ECO:0000256" key="1">
    <source>
        <dbReference type="ARBA" id="ARBA00004141"/>
    </source>
</evidence>
<keyword evidence="4 10" id="KW-0812">Transmembrane</keyword>
<dbReference type="HAMAP" id="MF_01465">
    <property type="entry name" value="SecY"/>
    <property type="match status" value="1"/>
</dbReference>
<dbReference type="FunFam" id="1.10.3370.10:FF:000001">
    <property type="entry name" value="Preprotein translocase subunit SecY"/>
    <property type="match status" value="1"/>
</dbReference>
<name>A0A0U1QRB9_9BACL</name>
<dbReference type="Proteomes" id="UP000035553">
    <property type="component" value="Unassembled WGS sequence"/>
</dbReference>
<dbReference type="AlphaFoldDB" id="A0A0U1QRB9"/>
<dbReference type="SUPFAM" id="SSF103491">
    <property type="entry name" value="Preprotein translocase SecY subunit"/>
    <property type="match status" value="1"/>
</dbReference>
<keyword evidence="3 10" id="KW-0813">Transport</keyword>
<dbReference type="InterPro" id="IPR023201">
    <property type="entry name" value="SecY_dom_sf"/>
</dbReference>
<feature type="transmembrane region" description="Helical" evidence="10">
    <location>
        <begin position="360"/>
        <end position="382"/>
    </location>
</feature>
<dbReference type="InterPro" id="IPR002208">
    <property type="entry name" value="SecY/SEC61-alpha"/>
</dbReference>
<feature type="transmembrane region" description="Helical" evidence="10">
    <location>
        <begin position="263"/>
        <end position="285"/>
    </location>
</feature>
<comment type="caution">
    <text evidence="10">Lacks conserved residue(s) required for the propagation of feature annotation.</text>
</comment>
<evidence type="ECO:0000256" key="9">
    <source>
        <dbReference type="ARBA" id="ARBA00039733"/>
    </source>
</evidence>
<evidence type="ECO:0000256" key="7">
    <source>
        <dbReference type="ARBA" id="ARBA00023010"/>
    </source>
</evidence>
<reference evidence="14 15" key="1">
    <citation type="journal article" date="2011" name="J. Bacteriol.">
        <title>Draft genome sequence of Sporolactobacillus inulinus strain CASD, an efficient D-lactic acid-producing bacterium with high-concentration lactate tolerance capability.</title>
        <authorList>
            <person name="Yu B."/>
            <person name="Su F."/>
            <person name="Wang L."/>
            <person name="Xu K."/>
            <person name="Zhao B."/>
            <person name="Xu P."/>
        </authorList>
    </citation>
    <scope>NUCLEOTIDE SEQUENCE [LARGE SCALE GENOMIC DNA]</scope>
    <source>
        <strain evidence="14 15">CASD</strain>
    </source>
</reference>
<dbReference type="PANTHER" id="PTHR10906">
    <property type="entry name" value="SECY/SEC61-ALPHA FAMILY MEMBER"/>
    <property type="match status" value="1"/>
</dbReference>
<keyword evidence="6 10" id="KW-1133">Transmembrane helix</keyword>
<comment type="subcellular location">
    <subcellularLocation>
        <location evidence="10">Cell membrane</location>
        <topology evidence="10">Multi-pass membrane protein</topology>
    </subcellularLocation>
    <subcellularLocation>
        <location evidence="1 12">Membrane</location>
        <topology evidence="1 12">Multi-pass membrane protein</topology>
    </subcellularLocation>
</comment>
<dbReference type="Gene3D" id="1.10.3370.10">
    <property type="entry name" value="SecY subunit domain"/>
    <property type="match status" value="1"/>
</dbReference>
<dbReference type="Pfam" id="PF00344">
    <property type="entry name" value="SecY"/>
    <property type="match status" value="1"/>
</dbReference>
<evidence type="ECO:0000256" key="12">
    <source>
        <dbReference type="RuleBase" id="RU003484"/>
    </source>
</evidence>
<feature type="transmembrane region" description="Helical" evidence="10">
    <location>
        <begin position="143"/>
        <end position="164"/>
    </location>
</feature>
<evidence type="ECO:0000256" key="4">
    <source>
        <dbReference type="ARBA" id="ARBA00022692"/>
    </source>
</evidence>
<comment type="subunit">
    <text evidence="10">Component of the Sec protein translocase complex. Heterotrimer consisting of SecY, SecE and SecG subunits. The heterotrimers can form oligomers, although 1 heterotrimer is thought to be able to translocate proteins. Interacts with the ribosome. Interacts with SecDF, and other proteins may be involved. Interacts with SecA.</text>
</comment>
<evidence type="ECO:0000256" key="3">
    <source>
        <dbReference type="ARBA" id="ARBA00022448"/>
    </source>
</evidence>
<comment type="similarity">
    <text evidence="2 10 13">Belongs to the SecY/SEC61-alpha family.</text>
</comment>
<dbReference type="OrthoDB" id="9809248at2"/>
<protein>
    <recommendedName>
        <fullName evidence="9 10">Protein translocase subunit SecY</fullName>
    </recommendedName>
</protein>
<feature type="transmembrane region" description="Helical" evidence="10">
    <location>
        <begin position="394"/>
        <end position="410"/>
    </location>
</feature>
<evidence type="ECO:0000256" key="13">
    <source>
        <dbReference type="RuleBase" id="RU004349"/>
    </source>
</evidence>
<dbReference type="NCBIfam" id="TIGR00967">
    <property type="entry name" value="3a0501s007"/>
    <property type="match status" value="1"/>
</dbReference>
<evidence type="ECO:0000313" key="15">
    <source>
        <dbReference type="Proteomes" id="UP000035553"/>
    </source>
</evidence>
<feature type="transmembrane region" description="Helical" evidence="10">
    <location>
        <begin position="171"/>
        <end position="191"/>
    </location>
</feature>
<proteinExistence type="inferred from homology"/>
<feature type="transmembrane region" description="Helical" evidence="10">
    <location>
        <begin position="211"/>
        <end position="231"/>
    </location>
</feature>
<evidence type="ECO:0000256" key="2">
    <source>
        <dbReference type="ARBA" id="ARBA00005751"/>
    </source>
</evidence>
<dbReference type="GO" id="GO:0065002">
    <property type="term" value="P:intracellular protein transmembrane transport"/>
    <property type="evidence" value="ECO:0007669"/>
    <property type="project" value="UniProtKB-UniRule"/>
</dbReference>
<dbReference type="PROSITE" id="PS00755">
    <property type="entry name" value="SECY_1"/>
    <property type="match status" value="1"/>
</dbReference>
<dbReference type="InterPro" id="IPR030659">
    <property type="entry name" value="SecY_CS"/>
</dbReference>
<evidence type="ECO:0000313" key="14">
    <source>
        <dbReference type="EMBL" id="KLI03319.1"/>
    </source>
</evidence>
<dbReference type="InterPro" id="IPR026593">
    <property type="entry name" value="SecY"/>
</dbReference>
<dbReference type="RefSeq" id="WP_010024570.1">
    <property type="nucleotide sequence ID" value="NZ_AFVQ02000043.1"/>
</dbReference>
<dbReference type="STRING" id="1069536.SINU_03430"/>
<keyword evidence="7 10" id="KW-0811">Translocation</keyword>
<sequence length="429" mass="47396">MFQVLSSMWREADIRRKIVFTLLMLIIFRIGTFIPVPEINTELINISDSSAFGLFNTFGGGALENFSIFSMGIMPYITASIIVQLLQMDVVPKLTEWSKQGEMGRRKLNQLTRYGTIVLGFIEALGLSYTFSNNYQGLVSNPTLWTFLIIALVLTTGTAFLVWLGDQITAYGVGNGISIIIFAGIIARIPTAVSQIYAQRFASSTNTFLEVLGLLAIVAVVLLIVVGTIFVQQGMRKIPIQYAKRTIGSKTYSAQPAHLPIKVNAAGVIPVIFAISLMITPPTIARFFPENNVTTWIVRVFDYSTVYGMVIYGALIIAFTYFYTFVQVNPEKMAKNLGEQGGYIPGIRPGKSTEKFITKILYRLTFLGAIFLAVISLLPIVFGEIGSLPQSARIGGTSLLIVVGVALDTMKRIESQLVKKNYQGFIRKR</sequence>
<dbReference type="GO" id="GO:0006605">
    <property type="term" value="P:protein targeting"/>
    <property type="evidence" value="ECO:0007669"/>
    <property type="project" value="UniProtKB-UniRule"/>
</dbReference>